<reference evidence="2" key="2">
    <citation type="submission" date="2016-07" db="EMBL/GenBank/DDBJ databases">
        <title>Evolution of pathogenesis and genome organization in the Tremellales.</title>
        <authorList>
            <person name="Cuomo C."/>
            <person name="Litvintseva A."/>
            <person name="Heitman J."/>
            <person name="Chen Y."/>
            <person name="Sun S."/>
            <person name="Springer D."/>
            <person name="Dromer F."/>
            <person name="Young S."/>
            <person name="Zeng Q."/>
            <person name="Chapman S."/>
            <person name="Gujja S."/>
            <person name="Saif S."/>
            <person name="Birren B."/>
        </authorList>
    </citation>
    <scope>NUCLEOTIDE SEQUENCE</scope>
    <source>
        <strain evidence="2">CBS 10737</strain>
    </source>
</reference>
<evidence type="ECO:0000259" key="1">
    <source>
        <dbReference type="Pfam" id="PF16862"/>
    </source>
</evidence>
<evidence type="ECO:0000313" key="2">
    <source>
        <dbReference type="EMBL" id="OCF48342.1"/>
    </source>
</evidence>
<dbReference type="Gene3D" id="2.60.40.1180">
    <property type="entry name" value="Golgi alpha-mannosidase II"/>
    <property type="match status" value="1"/>
</dbReference>
<dbReference type="OrthoDB" id="2831684at2759"/>
<dbReference type="Gene3D" id="3.20.20.80">
    <property type="entry name" value="Glycosidases"/>
    <property type="match status" value="1"/>
</dbReference>
<reference evidence="2" key="1">
    <citation type="submission" date="2013-07" db="EMBL/GenBank/DDBJ databases">
        <title>The Genome Sequence of Cryptococcus pinus CBS10737.</title>
        <authorList>
            <consortium name="The Broad Institute Genome Sequencing Platform"/>
            <person name="Cuomo C."/>
            <person name="Litvintseva A."/>
            <person name="Chen Y."/>
            <person name="Heitman J."/>
            <person name="Sun S."/>
            <person name="Springer D."/>
            <person name="Dromer F."/>
            <person name="Young S.K."/>
            <person name="Zeng Q."/>
            <person name="Gargeya S."/>
            <person name="Fitzgerald M."/>
            <person name="Abouelleil A."/>
            <person name="Alvarado L."/>
            <person name="Berlin A.M."/>
            <person name="Chapman S.B."/>
            <person name="Dewar J."/>
            <person name="Goldberg J."/>
            <person name="Griggs A."/>
            <person name="Gujja S."/>
            <person name="Hansen M."/>
            <person name="Howarth C."/>
            <person name="Imamovic A."/>
            <person name="Larimer J."/>
            <person name="McCowan C."/>
            <person name="Murphy C."/>
            <person name="Pearson M."/>
            <person name="Priest M."/>
            <person name="Roberts A."/>
            <person name="Saif S."/>
            <person name="Shea T."/>
            <person name="Sykes S."/>
            <person name="Wortman J."/>
            <person name="Nusbaum C."/>
            <person name="Birren B."/>
        </authorList>
    </citation>
    <scope>NUCLEOTIDE SEQUENCE [LARGE SCALE GENOMIC DNA]</scope>
    <source>
        <strain evidence="2">CBS 10737</strain>
    </source>
</reference>
<dbReference type="PANTHER" id="PTHR36183:SF2">
    <property type="entry name" value="BETA-GLUCURONIDASE C-TERMINAL DOMAIN-CONTAINING PROTEIN"/>
    <property type="match status" value="1"/>
</dbReference>
<dbReference type="EMBL" id="KI894014">
    <property type="protein sequence ID" value="OCF48342.1"/>
    <property type="molecule type" value="Genomic_DNA"/>
</dbReference>
<organism evidence="2">
    <name type="scientific">Kwoniella pini CBS 10737</name>
    <dbReference type="NCBI Taxonomy" id="1296096"/>
    <lineage>
        <taxon>Eukaryota</taxon>
        <taxon>Fungi</taxon>
        <taxon>Dikarya</taxon>
        <taxon>Basidiomycota</taxon>
        <taxon>Agaricomycotina</taxon>
        <taxon>Tremellomycetes</taxon>
        <taxon>Tremellales</taxon>
        <taxon>Cryptococcaceae</taxon>
        <taxon>Kwoniella</taxon>
    </lineage>
</organism>
<dbReference type="PANTHER" id="PTHR36183">
    <property type="entry name" value="BETA-GLUCURONIDASE"/>
    <property type="match status" value="1"/>
</dbReference>
<dbReference type="AlphaFoldDB" id="A0A1B9HYJ3"/>
<sequence length="204" mass="21831">MFRETNSATCGGGGISPTSGAAIWIADYMLQGVNPDNLRLYFHQGSIGNCAYCWWGTSNLFAPYYGAYLVTSASSGISNISALDDWSTSLAAYALYTENCNTPEKVVLINTDCYPNTTTTGRPSQTFDLSGLGDDCKSVKVKQLTAPFATSQQQLGQTPTLGGVSFDNTTCNAFGQESFKYADVSEGSAKVEVWSSEVVIVYTS</sequence>
<dbReference type="InterPro" id="IPR013780">
    <property type="entry name" value="Glyco_hydro_b"/>
</dbReference>
<dbReference type="Pfam" id="PF16862">
    <property type="entry name" value="Glyco_hydro_79C"/>
    <property type="match status" value="1"/>
</dbReference>
<feature type="domain" description="Beta-glucuronidase C-terminal" evidence="1">
    <location>
        <begin position="92"/>
        <end position="200"/>
    </location>
</feature>
<proteinExistence type="predicted"/>
<name>A0A1B9HYJ3_9TREE</name>
<dbReference type="InterPro" id="IPR052974">
    <property type="entry name" value="GH79_Enzymes"/>
</dbReference>
<protein>
    <recommendedName>
        <fullName evidence="1">Beta-glucuronidase C-terminal domain-containing protein</fullName>
    </recommendedName>
</protein>
<gene>
    <name evidence="2" type="ORF">I206_06210</name>
</gene>
<dbReference type="STRING" id="1296096.A0A1B9HYJ3"/>
<accession>A0A1B9HYJ3</accession>
<dbReference type="InterPro" id="IPR031728">
    <property type="entry name" value="GlcAase_C"/>
</dbReference>